<dbReference type="RefSeq" id="WP_011080345.1">
    <property type="nucleotide sequence ID" value="NC_004459.3"/>
</dbReference>
<dbReference type="KEGG" id="vvu:VV1_3239"/>
<evidence type="ECO:0000313" key="2">
    <source>
        <dbReference type="Proteomes" id="UP000002275"/>
    </source>
</evidence>
<dbReference type="EMBL" id="AE016795">
    <property type="protein sequence ID" value="ADV91953.1"/>
    <property type="molecule type" value="Genomic_DNA"/>
</dbReference>
<organism evidence="1 2">
    <name type="scientific">Vibrio vulnificus (strain CMCP6)</name>
    <dbReference type="NCBI Taxonomy" id="216895"/>
    <lineage>
        <taxon>Bacteria</taxon>
        <taxon>Pseudomonadati</taxon>
        <taxon>Pseudomonadota</taxon>
        <taxon>Gammaproteobacteria</taxon>
        <taxon>Vibrionales</taxon>
        <taxon>Vibrionaceae</taxon>
        <taxon>Vibrio</taxon>
    </lineage>
</organism>
<evidence type="ECO:0000313" key="1">
    <source>
        <dbReference type="EMBL" id="ADV91953.1"/>
    </source>
</evidence>
<name>A0A3Q0MFH8_VIBVU</name>
<accession>A0A3Q0MFH8</accession>
<sequence length="191" mass="21743">MPIYNVKIENLPEQFPTHNHSPLFWESLGRTIATYGFLEEILLRAIFALSVTKEHKESDLELVYEKWAGLMERSLSDQLGSLIDSFSKQARTHQCVSSDIEQLVHDLREASKLRNVLCHGSWAVPDSCGKSVPFFVNKNKEIFDTAIDVTYLNQVQQHVKELSCSVINTVTQKGFRFPGTNGPGREVWEFA</sequence>
<dbReference type="AlphaFoldDB" id="A0A3Q0MFH8"/>
<protein>
    <recommendedName>
        <fullName evidence="3">MAE-28990/MAE-18760-like HEPN domain-containing protein</fullName>
    </recommendedName>
</protein>
<dbReference type="Proteomes" id="UP000002275">
    <property type="component" value="Chromosome I"/>
</dbReference>
<gene>
    <name evidence="1" type="ordered locus">VV1_3239</name>
</gene>
<proteinExistence type="predicted"/>
<reference evidence="1 2" key="3">
    <citation type="journal article" date="2011" name="Mol. Syst. Biol.">
        <title>Integrative genome-scale metabolic analysis of Vibrio vulnificus for drug targeting and discovery.</title>
        <authorList>
            <person name="Kim H.U."/>
            <person name="Kim S.Y."/>
            <person name="Jeong H."/>
            <person name="Kim T.Y."/>
            <person name="Kim J.J."/>
            <person name="Choy H.E."/>
            <person name="Yi K.Y."/>
            <person name="Rhee J.H."/>
            <person name="Lee S.Y."/>
        </authorList>
    </citation>
    <scope>NUCLEOTIDE SEQUENCE [LARGE SCALE GENOMIC DNA]</scope>
    <source>
        <strain evidence="1 2">CMCP6</strain>
    </source>
</reference>
<evidence type="ECO:0008006" key="3">
    <source>
        <dbReference type="Google" id="ProtNLM"/>
    </source>
</evidence>
<reference evidence="2" key="1">
    <citation type="submission" date="2002-12" db="EMBL/GenBank/DDBJ databases">
        <title>Complete genome sequence of Vibrio vulnificus CMCP6.</title>
        <authorList>
            <person name="Rhee J.H."/>
            <person name="Kim S.Y."/>
            <person name="Chung S.S."/>
            <person name="Kim J.J."/>
            <person name="Moon Y.H."/>
            <person name="Jeong H."/>
            <person name="Choy H.E."/>
        </authorList>
    </citation>
    <scope>NUCLEOTIDE SEQUENCE [LARGE SCALE GENOMIC DNA]</scope>
    <source>
        <strain evidence="2">CMCP6</strain>
    </source>
</reference>
<reference evidence="1 2" key="2">
    <citation type="journal article" date="2003" name="Infect. Immun.">
        <title>Characterization and pathogenic significance of Vibrio vulnificus antigens preferentially expressed in septicemic patients.</title>
        <authorList>
            <person name="Kim Y.R."/>
            <person name="Lee S.E."/>
            <person name="Kim C.M."/>
            <person name="Kim S.Y."/>
            <person name="Shin E.K."/>
            <person name="Shin D.H."/>
            <person name="Chung S.S."/>
            <person name="Choy H.E."/>
            <person name="Progulske-Fox A."/>
            <person name="Hillman J.D."/>
            <person name="Handfield M."/>
            <person name="Rhee J.H."/>
        </authorList>
    </citation>
    <scope>NUCLEOTIDE SEQUENCE [LARGE SCALE GENOMIC DNA]</scope>
    <source>
        <strain evidence="1 2">CMCP6</strain>
    </source>
</reference>